<dbReference type="VEuPathDB" id="TriTrypDB:TcG_06657"/>
<gene>
    <name evidence="3" type="ORF">C3747_122g52</name>
</gene>
<dbReference type="AlphaFoldDB" id="A0A2V2WGY2"/>
<dbReference type="Pfam" id="PF04468">
    <property type="entry name" value="PSP1"/>
    <property type="match status" value="1"/>
</dbReference>
<dbReference type="VEuPathDB" id="TriTrypDB:TcCLB.503905.50"/>
<dbReference type="VEuPathDB" id="TriTrypDB:TcCLB.507705.10"/>
<sequence length="393" mass="44514">MLIAPLSDCTAGVIQEANKANNVACSELRKAIRRRHTHNPYLQAILTPVVTSCNFNDKKRHEPNPNAPAFVPAEIPWNTYAPCVYNENSCVNETAYDYAVYGSSYYYSQRISPSFAKTTQMTYQLPAVPTESINTSSVADKTMNLSNNSTSCGNTGTSVVSTPVKRSNNLYKMYVDGRPKVVRGVMYAEVKVKLRLGSEVFIVNDVPQVFGLIVNPEELVGRYVIVEGDRGEDMGIISAIERSEQEPVKQVEKAEEGDNSHPRVLREALAEEVESFHGLDRLEEEALRFCKAAINSLKIRTPLQVKRAVFQFDRKKLTFTYSSDSYVEFKVLLRALNRQYQCRIWMHQLNWEANCKQRRQSSDTEGSRKSRRDPRKCGGTKKDGKRSQEADER</sequence>
<evidence type="ECO:0000313" key="4">
    <source>
        <dbReference type="Proteomes" id="UP000246078"/>
    </source>
</evidence>
<feature type="compositionally biased region" description="Basic and acidic residues" evidence="1">
    <location>
        <begin position="380"/>
        <end position="393"/>
    </location>
</feature>
<dbReference type="EMBL" id="PRFC01000122">
    <property type="protein sequence ID" value="PWV05944.1"/>
    <property type="molecule type" value="Genomic_DNA"/>
</dbReference>
<evidence type="ECO:0000313" key="3">
    <source>
        <dbReference type="EMBL" id="PWV05944.1"/>
    </source>
</evidence>
<dbReference type="Proteomes" id="UP000246078">
    <property type="component" value="Unassembled WGS sequence"/>
</dbReference>
<organism evidence="3 4">
    <name type="scientific">Trypanosoma cruzi</name>
    <dbReference type="NCBI Taxonomy" id="5693"/>
    <lineage>
        <taxon>Eukaryota</taxon>
        <taxon>Discoba</taxon>
        <taxon>Euglenozoa</taxon>
        <taxon>Kinetoplastea</taxon>
        <taxon>Metakinetoplastina</taxon>
        <taxon>Trypanosomatida</taxon>
        <taxon>Trypanosomatidae</taxon>
        <taxon>Trypanosoma</taxon>
        <taxon>Schizotrypanum</taxon>
    </lineage>
</organism>
<feature type="domain" description="PSP1 C-terminal" evidence="2">
    <location>
        <begin position="262"/>
        <end position="349"/>
    </location>
</feature>
<dbReference type="PANTHER" id="PTHR43830">
    <property type="entry name" value="PROTEIN PSP1"/>
    <property type="match status" value="1"/>
</dbReference>
<dbReference type="VEuPathDB" id="TriTrypDB:C3747_122g52"/>
<dbReference type="VEuPathDB" id="TriTrypDB:TcCL_NonESM07242"/>
<name>A0A2V2WGY2_TRYCR</name>
<dbReference type="GO" id="GO:0005737">
    <property type="term" value="C:cytoplasm"/>
    <property type="evidence" value="ECO:0007669"/>
    <property type="project" value="TreeGrafter"/>
</dbReference>
<dbReference type="VEuPathDB" id="TriTrypDB:Tc_MARK_847"/>
<evidence type="ECO:0000256" key="1">
    <source>
        <dbReference type="SAM" id="MobiDB-lite"/>
    </source>
</evidence>
<dbReference type="PANTHER" id="PTHR43830:SF19">
    <property type="entry name" value="PSP1 C-TERMINAL DOMAIN-CONTAINING PROTEIN"/>
    <property type="match status" value="1"/>
</dbReference>
<proteinExistence type="predicted"/>
<dbReference type="InterPro" id="IPR047767">
    <property type="entry name" value="PSP1-like"/>
</dbReference>
<dbReference type="VEuPathDB" id="TriTrypDB:TCSYLVIO_010931"/>
<accession>A0A2V2WGY2</accession>
<dbReference type="VEuPathDB" id="TriTrypDB:TcYC6_0062900"/>
<dbReference type="VEuPathDB" id="TriTrypDB:C4B63_21g240"/>
<dbReference type="InterPro" id="IPR007557">
    <property type="entry name" value="PSP1_C"/>
</dbReference>
<dbReference type="PROSITE" id="PS51411">
    <property type="entry name" value="PSP1_C"/>
    <property type="match status" value="1"/>
</dbReference>
<comment type="caution">
    <text evidence="3">The sequence shown here is derived from an EMBL/GenBank/DDBJ whole genome shotgun (WGS) entry which is preliminary data.</text>
</comment>
<dbReference type="VEuPathDB" id="TriTrypDB:BCY84_04670"/>
<dbReference type="VEuPathDB" id="TriTrypDB:ECC02_002982"/>
<dbReference type="VEuPathDB" id="TriTrypDB:TCDM_07684"/>
<evidence type="ECO:0000259" key="2">
    <source>
        <dbReference type="PROSITE" id="PS51411"/>
    </source>
</evidence>
<dbReference type="OrthoDB" id="241863at2759"/>
<reference evidence="3 4" key="1">
    <citation type="journal article" date="2018" name="Microb. Genom.">
        <title>Expanding an expanded genome: long-read sequencing of Trypanosoma cruzi.</title>
        <authorList>
            <person name="Berna L."/>
            <person name="Rodriguez M."/>
            <person name="Chiribao M.L."/>
            <person name="Parodi-Talice A."/>
            <person name="Pita S."/>
            <person name="Rijo G."/>
            <person name="Alvarez-Valin F."/>
            <person name="Robello C."/>
        </authorList>
    </citation>
    <scope>NUCLEOTIDE SEQUENCE [LARGE SCALE GENOMIC DNA]</scope>
    <source>
        <strain evidence="3 4">TCC</strain>
    </source>
</reference>
<protein>
    <recommendedName>
        <fullName evidence="2">PSP1 C-terminal domain-containing protein</fullName>
    </recommendedName>
</protein>
<dbReference type="OMA" id="YEAPMEV"/>
<dbReference type="VEuPathDB" id="TriTrypDB:TcBrA4_0020250"/>
<feature type="region of interest" description="Disordered" evidence="1">
    <location>
        <begin position="356"/>
        <end position="393"/>
    </location>
</feature>